<keyword evidence="1" id="KW-0732">Signal</keyword>
<comment type="caution">
    <text evidence="2">The sequence shown here is derived from an EMBL/GenBank/DDBJ whole genome shotgun (WGS) entry which is preliminary data.</text>
</comment>
<evidence type="ECO:0000313" key="2">
    <source>
        <dbReference type="EMBL" id="MCG3417964.1"/>
    </source>
</evidence>
<gene>
    <name evidence="2" type="ORF">K3T81_02265</name>
</gene>
<name>A0AAW5B476_9BACI</name>
<sequence length="60" mass="6437">MKKFKSFLLMAVLTVMVSLVSGTLSTHASLMLDPGLGDMDIYNPGFGEMIARDPGLGDMD</sequence>
<reference evidence="2 3" key="1">
    <citation type="journal article" date="2022" name="Evol. Bioinform. Online">
        <title>Draft Genome Sequence of Oceanobacillus jordanicus Strain GSFE11, a Halotolerant Plant Growth-Promoting Bacterial Endophyte Isolated From the Jordan Valley.</title>
        <authorList>
            <person name="Alhindi T."/>
            <person name="Albdaiwi R."/>
        </authorList>
    </citation>
    <scope>NUCLEOTIDE SEQUENCE [LARGE SCALE GENOMIC DNA]</scope>
    <source>
        <strain evidence="2 3">GSFE11</strain>
    </source>
</reference>
<keyword evidence="3" id="KW-1185">Reference proteome</keyword>
<proteinExistence type="predicted"/>
<dbReference type="AlphaFoldDB" id="A0AAW5B476"/>
<accession>A0AAW5B476</accession>
<feature type="signal peptide" evidence="1">
    <location>
        <begin position="1"/>
        <end position="28"/>
    </location>
</feature>
<evidence type="ECO:0000256" key="1">
    <source>
        <dbReference type="SAM" id="SignalP"/>
    </source>
</evidence>
<feature type="chain" id="PRO_5043733674" description="Phosphatase" evidence="1">
    <location>
        <begin position="29"/>
        <end position="60"/>
    </location>
</feature>
<organism evidence="2 3">
    <name type="scientific">Oceanobacillus jordanicus</name>
    <dbReference type="NCBI Taxonomy" id="2867266"/>
    <lineage>
        <taxon>Bacteria</taxon>
        <taxon>Bacillati</taxon>
        <taxon>Bacillota</taxon>
        <taxon>Bacilli</taxon>
        <taxon>Bacillales</taxon>
        <taxon>Bacillaceae</taxon>
        <taxon>Oceanobacillus</taxon>
    </lineage>
</organism>
<dbReference type="Proteomes" id="UP001199631">
    <property type="component" value="Unassembled WGS sequence"/>
</dbReference>
<evidence type="ECO:0000313" key="3">
    <source>
        <dbReference type="Proteomes" id="UP001199631"/>
    </source>
</evidence>
<protein>
    <recommendedName>
        <fullName evidence="4">Phosphatase</fullName>
    </recommendedName>
</protein>
<dbReference type="RefSeq" id="WP_036578452.1">
    <property type="nucleotide sequence ID" value="NZ_JAIFZM010000002.1"/>
</dbReference>
<evidence type="ECO:0008006" key="4">
    <source>
        <dbReference type="Google" id="ProtNLM"/>
    </source>
</evidence>
<dbReference type="EMBL" id="JAIFZM010000002">
    <property type="protein sequence ID" value="MCG3417964.1"/>
    <property type="molecule type" value="Genomic_DNA"/>
</dbReference>